<dbReference type="AlphaFoldDB" id="A0A8J2VKM9"/>
<feature type="domain" description="Major facilitator superfamily (MFS) profile" evidence="7">
    <location>
        <begin position="6"/>
        <end position="383"/>
    </location>
</feature>
<dbReference type="PANTHER" id="PTHR23523:SF2">
    <property type="entry name" value="2-NITROIMIDAZOLE TRANSPORTER"/>
    <property type="match status" value="1"/>
</dbReference>
<feature type="transmembrane region" description="Helical" evidence="6">
    <location>
        <begin position="294"/>
        <end position="314"/>
    </location>
</feature>
<feature type="transmembrane region" description="Helical" evidence="6">
    <location>
        <begin position="98"/>
        <end position="120"/>
    </location>
</feature>
<evidence type="ECO:0000259" key="7">
    <source>
        <dbReference type="PROSITE" id="PS50850"/>
    </source>
</evidence>
<evidence type="ECO:0000256" key="1">
    <source>
        <dbReference type="ARBA" id="ARBA00004651"/>
    </source>
</evidence>
<dbReference type="GO" id="GO:0005886">
    <property type="term" value="C:plasma membrane"/>
    <property type="evidence" value="ECO:0007669"/>
    <property type="project" value="UniProtKB-SubCell"/>
</dbReference>
<dbReference type="SUPFAM" id="SSF103473">
    <property type="entry name" value="MFS general substrate transporter"/>
    <property type="match status" value="1"/>
</dbReference>
<dbReference type="Proteomes" id="UP000628775">
    <property type="component" value="Unassembled WGS sequence"/>
</dbReference>
<dbReference type="InterPro" id="IPR036259">
    <property type="entry name" value="MFS_trans_sf"/>
</dbReference>
<dbReference type="InterPro" id="IPR020846">
    <property type="entry name" value="MFS_dom"/>
</dbReference>
<feature type="transmembrane region" description="Helical" evidence="6">
    <location>
        <begin position="270"/>
        <end position="288"/>
    </location>
</feature>
<feature type="transmembrane region" description="Helical" evidence="6">
    <location>
        <begin position="360"/>
        <end position="379"/>
    </location>
</feature>
<feature type="transmembrane region" description="Helical" evidence="6">
    <location>
        <begin position="239"/>
        <end position="258"/>
    </location>
</feature>
<gene>
    <name evidence="8" type="ORF">GCM10011391_11950</name>
</gene>
<sequence>MKKRGLFIIAALFLVSLNLRMGIASISPVLDTISHDLHLSNGVVSWLTAIPVICMGAFAFFSAALGSRFGLEKTIAACLVLIGIATCTRAFAHSALLLLLSAFFLGIGLAIAGPLVSGYIKKTFPNRIGMMIGVYSVGMGIGASLSAGLMIPLQKSLHHSWQLALASWTLFAVIAFLAWLPLVKKRVKVKQAAPRFQLPFKSKKAWIFTLIFGLQSGVFYCMSTWLAPAAHSIGLSQEQSGVLVTLFTFIQMLFSFIIPSLADIYKNDKAWLAGSTFFVLIGLLSIVYGLSNLWLATIVIAIGLGGLFPLALALPLNATSSSSEASSWTAMMQGVGYMLGGIIPAIAGWLRDFIAYDKQVFVLMIVLCLLLFIALLGWGKGQMEEQTSRS</sequence>
<evidence type="ECO:0000256" key="6">
    <source>
        <dbReference type="SAM" id="Phobius"/>
    </source>
</evidence>
<reference evidence="8" key="1">
    <citation type="journal article" date="2014" name="Int. J. Syst. Evol. Microbiol.">
        <title>Complete genome sequence of Corynebacterium casei LMG S-19264T (=DSM 44701T), isolated from a smear-ripened cheese.</title>
        <authorList>
            <consortium name="US DOE Joint Genome Institute (JGI-PGF)"/>
            <person name="Walter F."/>
            <person name="Albersmeier A."/>
            <person name="Kalinowski J."/>
            <person name="Ruckert C."/>
        </authorList>
    </citation>
    <scope>NUCLEOTIDE SEQUENCE</scope>
    <source>
        <strain evidence="8">CGMCC 1.15371</strain>
    </source>
</reference>
<dbReference type="PANTHER" id="PTHR23523">
    <property type="match status" value="1"/>
</dbReference>
<dbReference type="InterPro" id="IPR052524">
    <property type="entry name" value="MFS_Cyanate_Porter"/>
</dbReference>
<keyword evidence="2" id="KW-0813">Transport</keyword>
<feature type="transmembrane region" description="Helical" evidence="6">
    <location>
        <begin position="335"/>
        <end position="354"/>
    </location>
</feature>
<evidence type="ECO:0000256" key="3">
    <source>
        <dbReference type="ARBA" id="ARBA00022692"/>
    </source>
</evidence>
<comment type="caution">
    <text evidence="8">The sequence shown here is derived from an EMBL/GenBank/DDBJ whole genome shotgun (WGS) entry which is preliminary data.</text>
</comment>
<keyword evidence="5 6" id="KW-0472">Membrane</keyword>
<evidence type="ECO:0000313" key="9">
    <source>
        <dbReference type="Proteomes" id="UP000628775"/>
    </source>
</evidence>
<name>A0A8J2VKM9_9BACL</name>
<dbReference type="GO" id="GO:0022857">
    <property type="term" value="F:transmembrane transporter activity"/>
    <property type="evidence" value="ECO:0007669"/>
    <property type="project" value="InterPro"/>
</dbReference>
<keyword evidence="9" id="KW-1185">Reference proteome</keyword>
<dbReference type="RefSeq" id="WP_188690657.1">
    <property type="nucleotide sequence ID" value="NZ_BMIR01000004.1"/>
</dbReference>
<feature type="transmembrane region" description="Helical" evidence="6">
    <location>
        <begin position="205"/>
        <end position="227"/>
    </location>
</feature>
<reference evidence="8" key="2">
    <citation type="submission" date="2020-09" db="EMBL/GenBank/DDBJ databases">
        <authorList>
            <person name="Sun Q."/>
            <person name="Zhou Y."/>
        </authorList>
    </citation>
    <scope>NUCLEOTIDE SEQUENCE</scope>
    <source>
        <strain evidence="8">CGMCC 1.15371</strain>
    </source>
</reference>
<protein>
    <submittedName>
        <fullName evidence="8">MFS transporter</fullName>
    </submittedName>
</protein>
<accession>A0A8J2VKM9</accession>
<evidence type="ECO:0000256" key="4">
    <source>
        <dbReference type="ARBA" id="ARBA00022989"/>
    </source>
</evidence>
<dbReference type="Gene3D" id="1.20.1250.20">
    <property type="entry name" value="MFS general substrate transporter like domains"/>
    <property type="match status" value="2"/>
</dbReference>
<keyword evidence="4 6" id="KW-1133">Transmembrane helix</keyword>
<feature type="transmembrane region" description="Helical" evidence="6">
    <location>
        <begin position="165"/>
        <end position="184"/>
    </location>
</feature>
<keyword evidence="3 6" id="KW-0812">Transmembrane</keyword>
<evidence type="ECO:0000256" key="2">
    <source>
        <dbReference type="ARBA" id="ARBA00022448"/>
    </source>
</evidence>
<comment type="subcellular location">
    <subcellularLocation>
        <location evidence="1">Cell membrane</location>
        <topology evidence="1">Multi-pass membrane protein</topology>
    </subcellularLocation>
</comment>
<feature type="transmembrane region" description="Helical" evidence="6">
    <location>
        <begin position="46"/>
        <end position="67"/>
    </location>
</feature>
<proteinExistence type="predicted"/>
<dbReference type="PROSITE" id="PS50850">
    <property type="entry name" value="MFS"/>
    <property type="match status" value="1"/>
</dbReference>
<feature type="transmembrane region" description="Helical" evidence="6">
    <location>
        <begin position="74"/>
        <end position="92"/>
    </location>
</feature>
<dbReference type="EMBL" id="BMIR01000004">
    <property type="protein sequence ID" value="GGE34892.1"/>
    <property type="molecule type" value="Genomic_DNA"/>
</dbReference>
<dbReference type="InterPro" id="IPR011701">
    <property type="entry name" value="MFS"/>
</dbReference>
<feature type="transmembrane region" description="Helical" evidence="6">
    <location>
        <begin position="132"/>
        <end position="153"/>
    </location>
</feature>
<organism evidence="8 9">
    <name type="scientific">Pullulanibacillus camelliae</name>
    <dbReference type="NCBI Taxonomy" id="1707096"/>
    <lineage>
        <taxon>Bacteria</taxon>
        <taxon>Bacillati</taxon>
        <taxon>Bacillota</taxon>
        <taxon>Bacilli</taxon>
        <taxon>Bacillales</taxon>
        <taxon>Sporolactobacillaceae</taxon>
        <taxon>Pullulanibacillus</taxon>
    </lineage>
</organism>
<evidence type="ECO:0000256" key="5">
    <source>
        <dbReference type="ARBA" id="ARBA00023136"/>
    </source>
</evidence>
<evidence type="ECO:0000313" key="8">
    <source>
        <dbReference type="EMBL" id="GGE34892.1"/>
    </source>
</evidence>
<dbReference type="Pfam" id="PF07690">
    <property type="entry name" value="MFS_1"/>
    <property type="match status" value="1"/>
</dbReference>